<feature type="transmembrane region" description="Helical" evidence="11">
    <location>
        <begin position="239"/>
        <end position="258"/>
    </location>
</feature>
<evidence type="ECO:0000256" key="2">
    <source>
        <dbReference type="ARBA" id="ARBA00022448"/>
    </source>
</evidence>
<dbReference type="Pfam" id="PF02653">
    <property type="entry name" value="BPD_transp_2"/>
    <property type="match status" value="1"/>
</dbReference>
<evidence type="ECO:0000256" key="3">
    <source>
        <dbReference type="ARBA" id="ARBA00022475"/>
    </source>
</evidence>
<feature type="transmembrane region" description="Helical" evidence="11">
    <location>
        <begin position="57"/>
        <end position="76"/>
    </location>
</feature>
<evidence type="ECO:0000256" key="10">
    <source>
        <dbReference type="ARBA" id="ARBA00035686"/>
    </source>
</evidence>
<evidence type="ECO:0000256" key="7">
    <source>
        <dbReference type="ARBA" id="ARBA00022989"/>
    </source>
</evidence>
<keyword evidence="8 11" id="KW-0472">Membrane</keyword>
<dbReference type="RefSeq" id="WP_173124844.1">
    <property type="nucleotide sequence ID" value="NZ_CBCSGW010000006.1"/>
</dbReference>
<feature type="transmembrane region" description="Helical" evidence="11">
    <location>
        <begin position="190"/>
        <end position="209"/>
    </location>
</feature>
<evidence type="ECO:0000256" key="4">
    <source>
        <dbReference type="ARBA" id="ARBA00022519"/>
    </source>
</evidence>
<evidence type="ECO:0000256" key="11">
    <source>
        <dbReference type="SAM" id="Phobius"/>
    </source>
</evidence>
<feature type="transmembrane region" description="Helical" evidence="11">
    <location>
        <begin position="28"/>
        <end position="50"/>
    </location>
</feature>
<name>A0ABX2EXK5_9PSEU</name>
<sequence>MSVAVPSQPDERLVKPRLWDRLVVRPEIGALLGALLVFVFFSVVTGEFLSPLGVANWLDDASTLGIMAVAVALLMIGGEFDLSAGVMTASTALVTAIFATQVGLNVWFALILSLVFALAVGALNGWLVMRTGLPSFIVTLGTFLALQGLNLGVTRLVTGTVQVSGMRSTDGYESAGMLFASTVNIGGTDFQVSILWWIVFAAVAAWVLVRTRFGNWTFAVGGSSLSSRAVGVPVVRTKIMLFMTTAFAAWIVGSINILRNASVQANQGIGLEFQYIIAAVIGGCLLTGGFGSAVGAAIGALIFGMARQGIVYAQWNSDWFMLFLGIMLLAAVLVNNTFRRRAERVRR</sequence>
<dbReference type="EMBL" id="JAAATY010000002">
    <property type="protein sequence ID" value="NRN63723.1"/>
    <property type="molecule type" value="Genomic_DNA"/>
</dbReference>
<dbReference type="PANTHER" id="PTHR32196">
    <property type="entry name" value="ABC TRANSPORTER PERMEASE PROTEIN YPHD-RELATED-RELATED"/>
    <property type="match status" value="1"/>
</dbReference>
<evidence type="ECO:0000313" key="12">
    <source>
        <dbReference type="EMBL" id="NRN63723.1"/>
    </source>
</evidence>
<keyword evidence="7 11" id="KW-1133">Transmembrane helix</keyword>
<dbReference type="CDD" id="cd06579">
    <property type="entry name" value="TM_PBP1_transp_AraH_like"/>
    <property type="match status" value="1"/>
</dbReference>
<accession>A0ABX2EXK5</accession>
<evidence type="ECO:0000256" key="8">
    <source>
        <dbReference type="ARBA" id="ARBA00023136"/>
    </source>
</evidence>
<keyword evidence="13" id="KW-1185">Reference proteome</keyword>
<evidence type="ECO:0000256" key="1">
    <source>
        <dbReference type="ARBA" id="ARBA00004651"/>
    </source>
</evidence>
<dbReference type="PANTHER" id="PTHR32196:SF32">
    <property type="entry name" value="XYLOSE TRANSPORT SYSTEM PERMEASE PROTEIN XYLH"/>
    <property type="match status" value="1"/>
</dbReference>
<feature type="transmembrane region" description="Helical" evidence="11">
    <location>
        <begin position="135"/>
        <end position="157"/>
    </location>
</feature>
<gene>
    <name evidence="12" type="ORF">GC106_9240</name>
</gene>
<evidence type="ECO:0000256" key="9">
    <source>
        <dbReference type="ARBA" id="ARBA00035611"/>
    </source>
</evidence>
<keyword evidence="5 12" id="KW-0762">Sugar transport</keyword>
<keyword evidence="4" id="KW-0997">Cell inner membrane</keyword>
<protein>
    <recommendedName>
        <fullName evidence="10">Xylose transport system permease protein XylH</fullName>
    </recommendedName>
</protein>
<comment type="subcellular location">
    <subcellularLocation>
        <location evidence="1">Cell membrane</location>
        <topology evidence="1">Multi-pass membrane protein</topology>
    </subcellularLocation>
</comment>
<feature type="transmembrane region" description="Helical" evidence="11">
    <location>
        <begin position="319"/>
        <end position="338"/>
    </location>
</feature>
<feature type="transmembrane region" description="Helical" evidence="11">
    <location>
        <begin position="279"/>
        <end position="307"/>
    </location>
</feature>
<organism evidence="12 13">
    <name type="scientific">Kibdelosporangium persicum</name>
    <dbReference type="NCBI Taxonomy" id="2698649"/>
    <lineage>
        <taxon>Bacteria</taxon>
        <taxon>Bacillati</taxon>
        <taxon>Actinomycetota</taxon>
        <taxon>Actinomycetes</taxon>
        <taxon>Pseudonocardiales</taxon>
        <taxon>Pseudonocardiaceae</taxon>
        <taxon>Kibdelosporangium</taxon>
    </lineage>
</organism>
<dbReference type="Proteomes" id="UP000763557">
    <property type="component" value="Unassembled WGS sequence"/>
</dbReference>
<keyword evidence="2" id="KW-0813">Transport</keyword>
<comment type="function">
    <text evidence="9">Part of the binding-protein-dependent transport system for D-xylose. Probably responsible for the translocation of the substrate across the membrane.</text>
</comment>
<reference evidence="12 13" key="1">
    <citation type="submission" date="2020-01" db="EMBL/GenBank/DDBJ databases">
        <title>Kibdelosporangium persica a novel Actinomycetes from a hot desert in Iran.</title>
        <authorList>
            <person name="Safaei N."/>
            <person name="Zaburannyi N."/>
            <person name="Mueller R."/>
            <person name="Wink J."/>
        </authorList>
    </citation>
    <scope>NUCLEOTIDE SEQUENCE [LARGE SCALE GENOMIC DNA]</scope>
    <source>
        <strain evidence="12 13">4NS15</strain>
    </source>
</reference>
<dbReference type="InterPro" id="IPR001851">
    <property type="entry name" value="ABC_transp_permease"/>
</dbReference>
<evidence type="ECO:0000256" key="5">
    <source>
        <dbReference type="ARBA" id="ARBA00022597"/>
    </source>
</evidence>
<keyword evidence="3" id="KW-1003">Cell membrane</keyword>
<comment type="caution">
    <text evidence="12">The sequence shown here is derived from an EMBL/GenBank/DDBJ whole genome shotgun (WGS) entry which is preliminary data.</text>
</comment>
<proteinExistence type="predicted"/>
<feature type="transmembrane region" description="Helical" evidence="11">
    <location>
        <begin position="106"/>
        <end position="129"/>
    </location>
</feature>
<keyword evidence="6 11" id="KW-0812">Transmembrane</keyword>
<evidence type="ECO:0000313" key="13">
    <source>
        <dbReference type="Proteomes" id="UP000763557"/>
    </source>
</evidence>
<evidence type="ECO:0000256" key="6">
    <source>
        <dbReference type="ARBA" id="ARBA00022692"/>
    </source>
</evidence>